<dbReference type="Proteomes" id="UP001054945">
    <property type="component" value="Unassembled WGS sequence"/>
</dbReference>
<evidence type="ECO:0000256" key="1">
    <source>
        <dbReference type="SAM" id="Phobius"/>
    </source>
</evidence>
<keyword evidence="1" id="KW-0812">Transmembrane</keyword>
<proteinExistence type="predicted"/>
<keyword evidence="3" id="KW-1185">Reference proteome</keyword>
<organism evidence="2 3">
    <name type="scientific">Caerostris extrusa</name>
    <name type="common">Bark spider</name>
    <name type="synonym">Caerostris bankana</name>
    <dbReference type="NCBI Taxonomy" id="172846"/>
    <lineage>
        <taxon>Eukaryota</taxon>
        <taxon>Metazoa</taxon>
        <taxon>Ecdysozoa</taxon>
        <taxon>Arthropoda</taxon>
        <taxon>Chelicerata</taxon>
        <taxon>Arachnida</taxon>
        <taxon>Araneae</taxon>
        <taxon>Araneomorphae</taxon>
        <taxon>Entelegynae</taxon>
        <taxon>Araneoidea</taxon>
        <taxon>Araneidae</taxon>
        <taxon>Caerostris</taxon>
    </lineage>
</organism>
<gene>
    <name evidence="2" type="ORF">CEXT_566591</name>
</gene>
<dbReference type="EMBL" id="BPLR01005656">
    <property type="protein sequence ID" value="GIY04033.1"/>
    <property type="molecule type" value="Genomic_DNA"/>
</dbReference>
<evidence type="ECO:0000313" key="2">
    <source>
        <dbReference type="EMBL" id="GIY04033.1"/>
    </source>
</evidence>
<dbReference type="AlphaFoldDB" id="A0AAV4Q314"/>
<reference evidence="2 3" key="1">
    <citation type="submission" date="2021-06" db="EMBL/GenBank/DDBJ databases">
        <title>Caerostris extrusa draft genome.</title>
        <authorList>
            <person name="Kono N."/>
            <person name="Arakawa K."/>
        </authorList>
    </citation>
    <scope>NUCLEOTIDE SEQUENCE [LARGE SCALE GENOMIC DNA]</scope>
</reference>
<protein>
    <submittedName>
        <fullName evidence="2">Uncharacterized protein</fullName>
    </submittedName>
</protein>
<keyword evidence="1" id="KW-0472">Membrane</keyword>
<comment type="caution">
    <text evidence="2">The sequence shown here is derived from an EMBL/GenBank/DDBJ whole genome shotgun (WGS) entry which is preliminary data.</text>
</comment>
<evidence type="ECO:0000313" key="3">
    <source>
        <dbReference type="Proteomes" id="UP001054945"/>
    </source>
</evidence>
<feature type="transmembrane region" description="Helical" evidence="1">
    <location>
        <begin position="39"/>
        <end position="60"/>
    </location>
</feature>
<accession>A0AAV4Q314</accession>
<keyword evidence="1" id="KW-1133">Transmembrane helix</keyword>
<name>A0AAV4Q314_CAEEX</name>
<sequence length="139" mass="16679">MPHIHRGINIYQVLKTLRGRAEYENLFAHFRFRKLLSSFLHSPFPIFFYPIFLCTLRILTRFHTHHMGIKGKNSQEYFKRENHKVQKNTFPKTQWHILRPQFRTVGSLQHSEAKGYIVFSHETGRPRGCLRVIIFLSQE</sequence>